<dbReference type="OrthoDB" id="7861438at2"/>
<feature type="transmembrane region" description="Helical" evidence="1">
    <location>
        <begin position="36"/>
        <end position="54"/>
    </location>
</feature>
<keyword evidence="3" id="KW-1185">Reference proteome</keyword>
<evidence type="ECO:0000313" key="2">
    <source>
        <dbReference type="EMBL" id="PTM61089.1"/>
    </source>
</evidence>
<dbReference type="AlphaFoldDB" id="A0A2T4ZGN3"/>
<keyword evidence="1" id="KW-0812">Transmembrane</keyword>
<evidence type="ECO:0000313" key="3">
    <source>
        <dbReference type="Proteomes" id="UP000241808"/>
    </source>
</evidence>
<gene>
    <name evidence="2" type="ORF">C8P69_102475</name>
</gene>
<keyword evidence="1" id="KW-0472">Membrane</keyword>
<accession>A0A2T4ZGN3</accession>
<sequence length="122" mass="13462">MDSIHRQVRAAALRDLSVAVLAALALMFHFAADPIAAMKAGAIGFTFASLLMIVRIARAERQNVVEGEVWNNLAAEERPPLRIAHREIRRAEWQVCGLYAWYASGVSLALWTLEIGGCLMTL</sequence>
<proteinExistence type="predicted"/>
<reference evidence="2 3" key="1">
    <citation type="submission" date="2018-04" db="EMBL/GenBank/DDBJ databases">
        <title>Genomic Encyclopedia of Archaeal and Bacterial Type Strains, Phase II (KMG-II): from individual species to whole genera.</title>
        <authorList>
            <person name="Goeker M."/>
        </authorList>
    </citation>
    <scope>NUCLEOTIDE SEQUENCE [LARGE SCALE GENOMIC DNA]</scope>
    <source>
        <strain evidence="2 3">DSM 25521</strain>
    </source>
</reference>
<dbReference type="RefSeq" id="WP_146167293.1">
    <property type="nucleotide sequence ID" value="NZ_JAIESU010000033.1"/>
</dbReference>
<comment type="caution">
    <text evidence="2">The sequence shown here is derived from an EMBL/GenBank/DDBJ whole genome shotgun (WGS) entry which is preliminary data.</text>
</comment>
<feature type="transmembrane region" description="Helical" evidence="1">
    <location>
        <begin position="12"/>
        <end position="30"/>
    </location>
</feature>
<evidence type="ECO:0000256" key="1">
    <source>
        <dbReference type="SAM" id="Phobius"/>
    </source>
</evidence>
<dbReference type="EMBL" id="PZZL01000002">
    <property type="protein sequence ID" value="PTM61089.1"/>
    <property type="molecule type" value="Genomic_DNA"/>
</dbReference>
<organism evidence="2 3">
    <name type="scientific">Phreatobacter oligotrophus</name>
    <dbReference type="NCBI Taxonomy" id="1122261"/>
    <lineage>
        <taxon>Bacteria</taxon>
        <taxon>Pseudomonadati</taxon>
        <taxon>Pseudomonadota</taxon>
        <taxon>Alphaproteobacteria</taxon>
        <taxon>Hyphomicrobiales</taxon>
        <taxon>Phreatobacteraceae</taxon>
        <taxon>Phreatobacter</taxon>
    </lineage>
</organism>
<keyword evidence="1" id="KW-1133">Transmembrane helix</keyword>
<protein>
    <submittedName>
        <fullName evidence="2">Uncharacterized protein</fullName>
    </submittedName>
</protein>
<name>A0A2T4ZGN3_9HYPH</name>
<dbReference type="Proteomes" id="UP000241808">
    <property type="component" value="Unassembled WGS sequence"/>
</dbReference>